<dbReference type="Pfam" id="PF00395">
    <property type="entry name" value="SLH"/>
    <property type="match status" value="2"/>
</dbReference>
<evidence type="ECO:0000256" key="1">
    <source>
        <dbReference type="ARBA" id="ARBA00022737"/>
    </source>
</evidence>
<feature type="chain" id="PRO_5016639393" evidence="3">
    <location>
        <begin position="26"/>
        <end position="561"/>
    </location>
</feature>
<protein>
    <submittedName>
        <fullName evidence="5">S-layer homology domain-containing protein</fullName>
    </submittedName>
</protein>
<dbReference type="AlphaFoldDB" id="A0A371IJ94"/>
<comment type="caution">
    <text evidence="5">The sequence shown here is derived from an EMBL/GenBank/DDBJ whole genome shotgun (WGS) entry which is preliminary data.</text>
</comment>
<accession>A0A371IJ94</accession>
<organism evidence="5 6">
    <name type="scientific">Criibacterium bergeronii</name>
    <dbReference type="NCBI Taxonomy" id="1871336"/>
    <lineage>
        <taxon>Bacteria</taxon>
        <taxon>Bacillati</taxon>
        <taxon>Bacillota</taxon>
        <taxon>Clostridia</taxon>
        <taxon>Peptostreptococcales</taxon>
        <taxon>Filifactoraceae</taxon>
        <taxon>Criibacterium</taxon>
    </lineage>
</organism>
<dbReference type="EMBL" id="MBEW02000029">
    <property type="protein sequence ID" value="RDY20559.1"/>
    <property type="molecule type" value="Genomic_DNA"/>
</dbReference>
<dbReference type="RefSeq" id="WP_068913182.1">
    <property type="nucleotide sequence ID" value="NZ_MBEW02000029.1"/>
</dbReference>
<evidence type="ECO:0000256" key="3">
    <source>
        <dbReference type="SAM" id="SignalP"/>
    </source>
</evidence>
<reference evidence="5 6" key="1">
    <citation type="journal article" date="2016" name="Genome Announc.">
        <title>Draft Genome Sequence of Criibacterium bergeronii gen. nov., sp. nov., Strain CCRI-22567T, Isolated from a Vaginal Sample from a Woman with Bacterial Vaginosis.</title>
        <authorList>
            <person name="Maheux A.F."/>
            <person name="Berube E."/>
            <person name="Boudreau D.K."/>
            <person name="Raymond F."/>
            <person name="Corbeil J."/>
            <person name="Roy P.H."/>
            <person name="Boissinot M."/>
            <person name="Omar R.F."/>
        </authorList>
    </citation>
    <scope>NUCLEOTIDE SEQUENCE [LARGE SCALE GENOMIC DNA]</scope>
    <source>
        <strain evidence="5 6">CCRI-22567</strain>
    </source>
</reference>
<keyword evidence="1" id="KW-0677">Repeat</keyword>
<dbReference type="InterPro" id="IPR001119">
    <property type="entry name" value="SLH_dom"/>
</dbReference>
<feature type="domain" description="SLH" evidence="4">
    <location>
        <begin position="492"/>
        <end position="553"/>
    </location>
</feature>
<feature type="domain" description="SLH" evidence="4">
    <location>
        <begin position="355"/>
        <end position="417"/>
    </location>
</feature>
<feature type="coiled-coil region" evidence="2">
    <location>
        <begin position="78"/>
        <end position="105"/>
    </location>
</feature>
<gene>
    <name evidence="5" type="ORF">BBG48_009465</name>
</gene>
<dbReference type="STRING" id="1871336.BBG48_09765"/>
<evidence type="ECO:0000256" key="2">
    <source>
        <dbReference type="SAM" id="Coils"/>
    </source>
</evidence>
<evidence type="ECO:0000313" key="6">
    <source>
        <dbReference type="Proteomes" id="UP000093352"/>
    </source>
</evidence>
<name>A0A371IJ94_9FIRM</name>
<keyword evidence="2" id="KW-0175">Coiled coil</keyword>
<sequence>MKKTKFLTVLGALVVFSSLNLSANALGGYDPGIYKKTNNDSKTMQYNEITFVTGKPVLLTGTLTRTVIDKEKEDSILQRELDKVLKQLSKNAKTATKNNKGAQSTVAPVPNAQLDPEVNYNGTTISEKYSLSGEGVKITRDLSITPVNKYYAGQIIQTANIKKAKETINVNGKTYNLDSNLSEMSESVVIDTKPAIDYYGGNASFYKVFTEGTGNKEGAAKLIIQMDGKSTGYDEFWGKTDTKTLNYTINLIPATGGTDTKTTTTKTANGTTTTNTTTTTSQASGTLNGTYTVKVSQNSIKDLIYSENDPKKISFRGGYGVTSQNNAAMEYTYDINGVQGSGNSQVENMPEVTRLFAPVLTDVQGHYAQEAIKIVTSMNGFDSNKKMFLPNAYISRDEFARAVVVTSGLYNNKTDGSKNKKTTYRLKEELFSDMKVLDENYNYVKTAVEKKIMIGRDDNKFEPKNPITKVEAIAILTNSLGLDVLIPNGKFSTGFEDESQIPPWAYDSVYIAQNIGLIEKGGTLLPNSYLTKADASEMLLRYVEYMTGDLKEDYMQRILNY</sequence>
<dbReference type="PROSITE" id="PS51272">
    <property type="entry name" value="SLH"/>
    <property type="match status" value="3"/>
</dbReference>
<feature type="domain" description="SLH" evidence="4">
    <location>
        <begin position="427"/>
        <end position="490"/>
    </location>
</feature>
<proteinExistence type="predicted"/>
<keyword evidence="3" id="KW-0732">Signal</keyword>
<evidence type="ECO:0000313" key="5">
    <source>
        <dbReference type="EMBL" id="RDY20559.1"/>
    </source>
</evidence>
<evidence type="ECO:0000259" key="4">
    <source>
        <dbReference type="PROSITE" id="PS51272"/>
    </source>
</evidence>
<keyword evidence="6" id="KW-1185">Reference proteome</keyword>
<feature type="signal peptide" evidence="3">
    <location>
        <begin position="1"/>
        <end position="25"/>
    </location>
</feature>
<dbReference type="Proteomes" id="UP000093352">
    <property type="component" value="Unassembled WGS sequence"/>
</dbReference>